<dbReference type="InterPro" id="IPR044746">
    <property type="entry name" value="ABCC_6TM_D1"/>
</dbReference>
<feature type="transmembrane region" description="Helical" evidence="10">
    <location>
        <begin position="126"/>
        <end position="145"/>
    </location>
</feature>
<dbReference type="InterPro" id="IPR027417">
    <property type="entry name" value="P-loop_NTPase"/>
</dbReference>
<feature type="domain" description="ABC transporter" evidence="11">
    <location>
        <begin position="385"/>
        <end position="638"/>
    </location>
</feature>
<feature type="domain" description="ABC transmembrane type-1" evidence="12">
    <location>
        <begin position="768"/>
        <end position="983"/>
    </location>
</feature>
<keyword evidence="3" id="KW-0813">Transport</keyword>
<dbReference type="GO" id="GO:0140359">
    <property type="term" value="F:ABC-type transporter activity"/>
    <property type="evidence" value="ECO:0007669"/>
    <property type="project" value="InterPro"/>
</dbReference>
<dbReference type="Gene3D" id="1.20.1560.10">
    <property type="entry name" value="ABC transporter type 1, transmembrane domain"/>
    <property type="match status" value="2"/>
</dbReference>
<keyword evidence="14" id="KW-1185">Reference proteome</keyword>
<organism evidence="13 14">
    <name type="scientific">Euplotes crassus</name>
    <dbReference type="NCBI Taxonomy" id="5936"/>
    <lineage>
        <taxon>Eukaryota</taxon>
        <taxon>Sar</taxon>
        <taxon>Alveolata</taxon>
        <taxon>Ciliophora</taxon>
        <taxon>Intramacronucleata</taxon>
        <taxon>Spirotrichea</taxon>
        <taxon>Hypotrichia</taxon>
        <taxon>Euplotida</taxon>
        <taxon>Euplotidae</taxon>
        <taxon>Moneuplotes</taxon>
    </lineage>
</organism>
<evidence type="ECO:0000259" key="11">
    <source>
        <dbReference type="PROSITE" id="PS50893"/>
    </source>
</evidence>
<dbReference type="Pfam" id="PF00664">
    <property type="entry name" value="ABC_membrane"/>
    <property type="match status" value="2"/>
</dbReference>
<dbReference type="Pfam" id="PF00005">
    <property type="entry name" value="ABC_tran"/>
    <property type="match status" value="2"/>
</dbReference>
<comment type="similarity">
    <text evidence="2">Belongs to the ABC transporter superfamily. ABCC family. Conjugate transporter (TC 3.A.1.208) subfamily.</text>
</comment>
<comment type="caution">
    <text evidence="13">The sequence shown here is derived from an EMBL/GenBank/DDBJ whole genome shotgun (WGS) entry which is preliminary data.</text>
</comment>
<evidence type="ECO:0000256" key="1">
    <source>
        <dbReference type="ARBA" id="ARBA00004141"/>
    </source>
</evidence>
<keyword evidence="4 10" id="KW-0812">Transmembrane</keyword>
<dbReference type="SMART" id="SM00382">
    <property type="entry name" value="AAA"/>
    <property type="match status" value="2"/>
</dbReference>
<protein>
    <submittedName>
        <fullName evidence="13">Uncharacterized protein</fullName>
    </submittedName>
</protein>
<feature type="transmembrane region" description="Helical" evidence="10">
    <location>
        <begin position="742"/>
        <end position="768"/>
    </location>
</feature>
<evidence type="ECO:0000313" key="14">
    <source>
        <dbReference type="Proteomes" id="UP001295684"/>
    </source>
</evidence>
<reference evidence="13" key="1">
    <citation type="submission" date="2023-07" db="EMBL/GenBank/DDBJ databases">
        <authorList>
            <consortium name="AG Swart"/>
            <person name="Singh M."/>
            <person name="Singh A."/>
            <person name="Seah K."/>
            <person name="Emmerich C."/>
        </authorList>
    </citation>
    <scope>NUCLEOTIDE SEQUENCE</scope>
    <source>
        <strain evidence="13">DP1</strain>
    </source>
</reference>
<evidence type="ECO:0000313" key="13">
    <source>
        <dbReference type="EMBL" id="CAI2363872.1"/>
    </source>
</evidence>
<dbReference type="EMBL" id="CAMPGE010005023">
    <property type="protein sequence ID" value="CAI2363872.1"/>
    <property type="molecule type" value="Genomic_DNA"/>
</dbReference>
<dbReference type="PROSITE" id="PS50893">
    <property type="entry name" value="ABC_TRANSPORTER_2"/>
    <property type="match status" value="2"/>
</dbReference>
<dbReference type="PROSITE" id="PS50929">
    <property type="entry name" value="ABC_TM1F"/>
    <property type="match status" value="2"/>
</dbReference>
<feature type="transmembrane region" description="Helical" evidence="10">
    <location>
        <begin position="844"/>
        <end position="861"/>
    </location>
</feature>
<gene>
    <name evidence="13" type="ORF">ECRASSUSDP1_LOCUS5212</name>
</gene>
<evidence type="ECO:0000259" key="12">
    <source>
        <dbReference type="PROSITE" id="PS50929"/>
    </source>
</evidence>
<dbReference type="Proteomes" id="UP001295684">
    <property type="component" value="Unassembled WGS sequence"/>
</dbReference>
<dbReference type="GO" id="GO:0005524">
    <property type="term" value="F:ATP binding"/>
    <property type="evidence" value="ECO:0007669"/>
    <property type="project" value="UniProtKB-KW"/>
</dbReference>
<dbReference type="PANTHER" id="PTHR24223">
    <property type="entry name" value="ATP-BINDING CASSETTE SUB-FAMILY C"/>
    <property type="match status" value="1"/>
</dbReference>
<keyword evidence="6" id="KW-0547">Nucleotide-binding</keyword>
<dbReference type="PROSITE" id="PS00211">
    <property type="entry name" value="ABC_TRANSPORTER_1"/>
    <property type="match status" value="2"/>
</dbReference>
<keyword evidence="9 10" id="KW-0472">Membrane</keyword>
<sequence>MTFGWDLFIAFLINFFMILSRISIPFLIIFIVKYMSAPSGEDGGLAYGVYLLSGYVIITGSTFILNQQAQFIQTLVGEKAFGSLTCLIYEKILKITPSSNKEFKQGEIINFVQVDMGEVINLSSTFPPVAMLPIQLVFGLVFIFYYFGWNFLPSLCIAIFIFMLNFQVAFWIAKLQSQTLEKTDQRMNVTTEAVNNIKVIKLNSWEKYFYEKVKSLRILEQSKVKLIFITRGLQYIPLWAISPIFMVLTFTIFYATGNTMTLAYAFAARHIFYSLEQPMRRIPAFIGSYMEFLVSMKRIQKFLQCPEINPNIIKIQDEGLEQSGIDILMNNCNFTWGVSKENLQVEDKNIKDENKDLIEMIEVKNKQKYKPLEEGKYDEESKKEYSKQDIYQPYISGLTLGNSIELKNINLQISKGEFVCIIGQVGSGKSSLLSAILGDMLYLSDETIQAYQHRVLDDGLRRELHEAQQREASVIRLGGSVSYVQQVPWIQNKTIRDNILFGKRMDEQRYNQVIEMCELGPDLGLFPGGDLTEIGEKGINLSGGQKARVSLARAIYADNDIMLMDDPVSALDANVKCKLKAVFTAELSHKTRVLVTHAVDFIDCVDRIIVMETGRIKYNGTYEELQHHEEIKHIIEVLAHQAHDEDSSCENPSEDSPEIEIQQQKPYLEKNIARITEEENNEVINVGWETYRNLFCNNQLWIFYLMTFPFFTLYAYVHARSSIVFGYWVVENLNDTYFGTNYILTWLFPIAGQLLISGIFTFLKLVFLRSGRILYQQMFRKTLNASINLYFDRTPSGVILNRYSKDINYVDHEISEKLIWMTESYVAFGYNVSVAITAMPWTAAVLPFVGLLCFIIIKLYIKTYRELNRLSSVAYSPILSVVSESLQGNTTIRNFQKQKLFQDQVFEIVNQKVNCNFWKDATQKWFNIRVELSGRLIIISCMILMLYFKSQINPVLVGAFLVHMINMNMELIWGSQCITELEGKLVSYQRCVKLLNIPQEVTQEKQENISSEWPKSGRIGFNNFSLKYRPTTPTVLKNLSLSINNGEKIGVVGRTGAGKSTLCLALCRIVEAYQGSIIIDEQDISTVDLEQLRNKITIIPQDPTLFNGSLRFNLNPEGIHPDSTLLDLASQASLQKLVDRDDKGLDQNIEEGGANLSSGEKQLLCICRAILRKNRVVLMDEATANIDIKTEQTIQELINTQFRDSTVITIAHRLNTIMSSDRILVLSHGELVEYDSPGNLLKDPESMFKSYVDSFKNK</sequence>
<dbReference type="InterPro" id="IPR003593">
    <property type="entry name" value="AAA+_ATPase"/>
</dbReference>
<dbReference type="InterPro" id="IPR036640">
    <property type="entry name" value="ABC1_TM_sf"/>
</dbReference>
<feature type="transmembrane region" description="Helical" evidence="10">
    <location>
        <begin position="226"/>
        <end position="246"/>
    </location>
</feature>
<feature type="transmembrane region" description="Helical" evidence="10">
    <location>
        <begin position="7"/>
        <end position="32"/>
    </location>
</feature>
<evidence type="ECO:0000256" key="3">
    <source>
        <dbReference type="ARBA" id="ARBA00022448"/>
    </source>
</evidence>
<keyword evidence="5" id="KW-0677">Repeat</keyword>
<dbReference type="FunFam" id="3.40.50.300:FF:000610">
    <property type="entry name" value="Multidrug resistance-associated ABC transporter"/>
    <property type="match status" value="1"/>
</dbReference>
<accession>A0AAD1X9N0</accession>
<feature type="domain" description="ABC transporter" evidence="11">
    <location>
        <begin position="1019"/>
        <end position="1253"/>
    </location>
</feature>
<dbReference type="CDD" id="cd03250">
    <property type="entry name" value="ABCC_MRP_domain1"/>
    <property type="match status" value="1"/>
</dbReference>
<name>A0AAD1X9N0_EUPCR</name>
<evidence type="ECO:0000256" key="6">
    <source>
        <dbReference type="ARBA" id="ARBA00022741"/>
    </source>
</evidence>
<dbReference type="CDD" id="cd18579">
    <property type="entry name" value="ABC_6TM_ABCC_D1"/>
    <property type="match status" value="1"/>
</dbReference>
<evidence type="ECO:0000256" key="8">
    <source>
        <dbReference type="ARBA" id="ARBA00022989"/>
    </source>
</evidence>
<evidence type="ECO:0000256" key="10">
    <source>
        <dbReference type="SAM" id="Phobius"/>
    </source>
</evidence>
<evidence type="ECO:0000256" key="2">
    <source>
        <dbReference type="ARBA" id="ARBA00009726"/>
    </source>
</evidence>
<evidence type="ECO:0000256" key="5">
    <source>
        <dbReference type="ARBA" id="ARBA00022737"/>
    </source>
</evidence>
<feature type="transmembrane region" description="Helical" evidence="10">
    <location>
        <begin position="44"/>
        <end position="65"/>
    </location>
</feature>
<feature type="transmembrane region" description="Helical" evidence="10">
    <location>
        <begin position="932"/>
        <end position="948"/>
    </location>
</feature>
<keyword evidence="7" id="KW-0067">ATP-binding</keyword>
<dbReference type="InterPro" id="IPR044726">
    <property type="entry name" value="ABCC_6TM_D2"/>
</dbReference>
<dbReference type="InterPro" id="IPR017871">
    <property type="entry name" value="ABC_transporter-like_CS"/>
</dbReference>
<dbReference type="InterPro" id="IPR050173">
    <property type="entry name" value="ABC_transporter_C-like"/>
</dbReference>
<feature type="domain" description="ABC transmembrane type-1" evidence="12">
    <location>
        <begin position="8"/>
        <end position="291"/>
    </location>
</feature>
<dbReference type="AlphaFoldDB" id="A0AAD1X9N0"/>
<dbReference type="GO" id="GO:0016887">
    <property type="term" value="F:ATP hydrolysis activity"/>
    <property type="evidence" value="ECO:0007669"/>
    <property type="project" value="InterPro"/>
</dbReference>
<dbReference type="CDD" id="cd03244">
    <property type="entry name" value="ABCC_MRP_domain2"/>
    <property type="match status" value="1"/>
</dbReference>
<evidence type="ECO:0000256" key="4">
    <source>
        <dbReference type="ARBA" id="ARBA00022692"/>
    </source>
</evidence>
<comment type="subcellular location">
    <subcellularLocation>
        <location evidence="1">Membrane</location>
        <topology evidence="1">Multi-pass membrane protein</topology>
    </subcellularLocation>
</comment>
<dbReference type="GO" id="GO:0016020">
    <property type="term" value="C:membrane"/>
    <property type="evidence" value="ECO:0007669"/>
    <property type="project" value="UniProtKB-SubCell"/>
</dbReference>
<dbReference type="SUPFAM" id="SSF52540">
    <property type="entry name" value="P-loop containing nucleoside triphosphate hydrolases"/>
    <property type="match status" value="2"/>
</dbReference>
<keyword evidence="8 10" id="KW-1133">Transmembrane helix</keyword>
<proteinExistence type="inferred from homology"/>
<dbReference type="SUPFAM" id="SSF90123">
    <property type="entry name" value="ABC transporter transmembrane region"/>
    <property type="match status" value="2"/>
</dbReference>
<evidence type="ECO:0000256" key="7">
    <source>
        <dbReference type="ARBA" id="ARBA00022840"/>
    </source>
</evidence>
<evidence type="ECO:0000256" key="9">
    <source>
        <dbReference type="ARBA" id="ARBA00023136"/>
    </source>
</evidence>
<feature type="transmembrane region" description="Helical" evidence="10">
    <location>
        <begin position="701"/>
        <end position="730"/>
    </location>
</feature>
<feature type="transmembrane region" description="Helical" evidence="10">
    <location>
        <begin position="151"/>
        <end position="173"/>
    </location>
</feature>
<dbReference type="InterPro" id="IPR011527">
    <property type="entry name" value="ABC1_TM_dom"/>
</dbReference>
<dbReference type="Gene3D" id="3.40.50.300">
    <property type="entry name" value="P-loop containing nucleotide triphosphate hydrolases"/>
    <property type="match status" value="2"/>
</dbReference>
<dbReference type="CDD" id="cd18580">
    <property type="entry name" value="ABC_6TM_ABCC_D2"/>
    <property type="match status" value="1"/>
</dbReference>
<dbReference type="InterPro" id="IPR003439">
    <property type="entry name" value="ABC_transporter-like_ATP-bd"/>
</dbReference>